<evidence type="ECO:0000256" key="3">
    <source>
        <dbReference type="ARBA" id="ARBA00022490"/>
    </source>
</evidence>
<evidence type="ECO:0000256" key="9">
    <source>
        <dbReference type="RuleBase" id="RU003814"/>
    </source>
</evidence>
<dbReference type="AlphaFoldDB" id="A0A6A6QCB6"/>
<keyword evidence="12" id="KW-1185">Reference proteome</keyword>
<evidence type="ECO:0000256" key="8">
    <source>
        <dbReference type="ARBA" id="ARBA00046432"/>
    </source>
</evidence>
<evidence type="ECO:0000313" key="12">
    <source>
        <dbReference type="Proteomes" id="UP000799750"/>
    </source>
</evidence>
<dbReference type="PANTHER" id="PTHR10233:SF14">
    <property type="entry name" value="TRANSLATION INITIATION FACTOR EIF-2B SUBUNIT DELTA"/>
    <property type="match status" value="1"/>
</dbReference>
<dbReference type="GO" id="GO:0005829">
    <property type="term" value="C:cytosol"/>
    <property type="evidence" value="ECO:0007669"/>
    <property type="project" value="UniProtKB-SubCell"/>
</dbReference>
<dbReference type="SUPFAM" id="SSF100950">
    <property type="entry name" value="NagB/RpiA/CoA transferase-like"/>
    <property type="match status" value="1"/>
</dbReference>
<dbReference type="InterPro" id="IPR037171">
    <property type="entry name" value="NagB/RpiA_transferase-like"/>
</dbReference>
<comment type="subunit">
    <text evidence="8">Component of the translation initiation factor 2B (eIF2B) complex which is a heterodecamer of two sets of five different subunits: alpha, beta, gamma, delta and epsilon. Subunits alpha, beta and delta comprise a regulatory subcomplex and subunits epsilon and gamma comprise a catalytic subcomplex. Within the complex, the hexameric regulatory complex resides at the center, with the two heterodimeric catalytic subcomplexes bound on opposite sides.</text>
</comment>
<dbReference type="EMBL" id="MU004198">
    <property type="protein sequence ID" value="KAF2489704.1"/>
    <property type="molecule type" value="Genomic_DNA"/>
</dbReference>
<evidence type="ECO:0000256" key="1">
    <source>
        <dbReference type="ARBA" id="ARBA00004514"/>
    </source>
</evidence>
<evidence type="ECO:0000256" key="10">
    <source>
        <dbReference type="SAM" id="MobiDB-lite"/>
    </source>
</evidence>
<reference evidence="11" key="1">
    <citation type="journal article" date="2020" name="Stud. Mycol.">
        <title>101 Dothideomycetes genomes: a test case for predicting lifestyles and emergence of pathogens.</title>
        <authorList>
            <person name="Haridas S."/>
            <person name="Albert R."/>
            <person name="Binder M."/>
            <person name="Bloem J."/>
            <person name="Labutti K."/>
            <person name="Salamov A."/>
            <person name="Andreopoulos B."/>
            <person name="Baker S."/>
            <person name="Barry K."/>
            <person name="Bills G."/>
            <person name="Bluhm B."/>
            <person name="Cannon C."/>
            <person name="Castanera R."/>
            <person name="Culley D."/>
            <person name="Daum C."/>
            <person name="Ezra D."/>
            <person name="Gonzalez J."/>
            <person name="Henrissat B."/>
            <person name="Kuo A."/>
            <person name="Liang C."/>
            <person name="Lipzen A."/>
            <person name="Lutzoni F."/>
            <person name="Magnuson J."/>
            <person name="Mondo S."/>
            <person name="Nolan M."/>
            <person name="Ohm R."/>
            <person name="Pangilinan J."/>
            <person name="Park H.-J."/>
            <person name="Ramirez L."/>
            <person name="Alfaro M."/>
            <person name="Sun H."/>
            <person name="Tritt A."/>
            <person name="Yoshinaga Y."/>
            <person name="Zwiers L.-H."/>
            <person name="Turgeon B."/>
            <person name="Goodwin S."/>
            <person name="Spatafora J."/>
            <person name="Crous P."/>
            <person name="Grigoriev I."/>
        </authorList>
    </citation>
    <scope>NUCLEOTIDE SEQUENCE</scope>
    <source>
        <strain evidence="11">CBS 269.34</strain>
    </source>
</reference>
<dbReference type="InterPro" id="IPR000649">
    <property type="entry name" value="IF-2B-related"/>
</dbReference>
<proteinExistence type="inferred from homology"/>
<evidence type="ECO:0000313" key="11">
    <source>
        <dbReference type="EMBL" id="KAF2489704.1"/>
    </source>
</evidence>
<evidence type="ECO:0000256" key="7">
    <source>
        <dbReference type="ARBA" id="ARBA00044356"/>
    </source>
</evidence>
<organism evidence="11 12">
    <name type="scientific">Lophium mytilinum</name>
    <dbReference type="NCBI Taxonomy" id="390894"/>
    <lineage>
        <taxon>Eukaryota</taxon>
        <taxon>Fungi</taxon>
        <taxon>Dikarya</taxon>
        <taxon>Ascomycota</taxon>
        <taxon>Pezizomycotina</taxon>
        <taxon>Dothideomycetes</taxon>
        <taxon>Pleosporomycetidae</taxon>
        <taxon>Mytilinidiales</taxon>
        <taxon>Mytilinidiaceae</taxon>
        <taxon>Lophium</taxon>
    </lineage>
</organism>
<dbReference type="InterPro" id="IPR042529">
    <property type="entry name" value="IF_2B-like_C"/>
</dbReference>
<sequence>MSADPVDTGETPAAPISAPSDAAPPQDAPPTAEKGAPEKPALSGAELKKRAKAEKAAKRAQQKAATDGTSGAPHDSKPVQQEPKQQKKDGKQAPKEPKQGPKEAGQPGMPIPMRRRQSVTLPPPKEKEEVIKQVGLFGHLYGQPKQHSIAAAAKEVHPAILALGLQYSSYVICGSTARCVSMLLAFKKVIESYTTPKGQALARHLTSHHLSPQITYLQACRPISISMGNAIRHLKDLIVKIDPAVSEADAKEHLIDSIDSFIKERITAADELISEEAMRKIAEKGDVILTYASSTIVQTTLLKAHDAGKQFRVIVVDSKPLYEGKALARNLAHHGLQVSYSLISSAAHAMKNVTRIFLGAHAMMSNGRLYSRIGTAAIAMLAHERDIPVAVLCESVKFTDQVALDSIVKNELASPEELLSENERSALVDLLPKEKSSSTDKHEDVMKWWRDEPNLQMLNLLYDVTPAEYISIVITEFGSLPPSSVPVVHRISTNT</sequence>
<comment type="similarity">
    <text evidence="2 9">Belongs to the eIF-2B alpha/beta/delta subunits family.</text>
</comment>
<feature type="compositionally biased region" description="Basic and acidic residues" evidence="10">
    <location>
        <begin position="84"/>
        <end position="101"/>
    </location>
</feature>
<feature type="compositionally biased region" description="Low complexity" evidence="10">
    <location>
        <begin position="11"/>
        <end position="32"/>
    </location>
</feature>
<feature type="region of interest" description="Disordered" evidence="10">
    <location>
        <begin position="1"/>
        <end position="125"/>
    </location>
</feature>
<accession>A0A6A6QCB6</accession>
<gene>
    <name evidence="11" type="ORF">BU16DRAFT_518302</name>
</gene>
<evidence type="ECO:0000256" key="2">
    <source>
        <dbReference type="ARBA" id="ARBA00007251"/>
    </source>
</evidence>
<dbReference type="GO" id="GO:0003743">
    <property type="term" value="F:translation initiation factor activity"/>
    <property type="evidence" value="ECO:0007669"/>
    <property type="project" value="UniProtKB-KW"/>
</dbReference>
<dbReference type="PANTHER" id="PTHR10233">
    <property type="entry name" value="TRANSLATION INITIATION FACTOR EIF-2B"/>
    <property type="match status" value="1"/>
</dbReference>
<dbReference type="OrthoDB" id="10254737at2759"/>
<comment type="subcellular location">
    <subcellularLocation>
        <location evidence="1">Cytoplasm</location>
        <location evidence="1">Cytosol</location>
    </subcellularLocation>
</comment>
<keyword evidence="5" id="KW-0648">Protein biosynthesis</keyword>
<name>A0A6A6QCB6_9PEZI</name>
<evidence type="ECO:0000256" key="5">
    <source>
        <dbReference type="ARBA" id="ARBA00022917"/>
    </source>
</evidence>
<evidence type="ECO:0000256" key="6">
    <source>
        <dbReference type="ARBA" id="ARBA00044147"/>
    </source>
</evidence>
<evidence type="ECO:0000256" key="4">
    <source>
        <dbReference type="ARBA" id="ARBA00022540"/>
    </source>
</evidence>
<dbReference type="Proteomes" id="UP000799750">
    <property type="component" value="Unassembled WGS sequence"/>
</dbReference>
<protein>
    <recommendedName>
        <fullName evidence="6">Translation initiation factor eIF2B subunit delta</fullName>
    </recommendedName>
    <alternativeName>
        <fullName evidence="7">eIF2B GDP-GTP exchange factor subunit delta</fullName>
    </alternativeName>
</protein>
<keyword evidence="4" id="KW-0396">Initiation factor</keyword>
<keyword evidence="3" id="KW-0963">Cytoplasm</keyword>
<dbReference type="Pfam" id="PF01008">
    <property type="entry name" value="IF-2B"/>
    <property type="match status" value="1"/>
</dbReference>
<dbReference type="Gene3D" id="3.40.50.10470">
    <property type="entry name" value="Translation initiation factor eif-2b, domain 2"/>
    <property type="match status" value="1"/>
</dbReference>